<dbReference type="PROSITE" id="PS00676">
    <property type="entry name" value="SIGMA54_INTERACT_2"/>
    <property type="match status" value="1"/>
</dbReference>
<dbReference type="GO" id="GO:0003677">
    <property type="term" value="F:DNA binding"/>
    <property type="evidence" value="ECO:0007669"/>
    <property type="project" value="UniProtKB-KW"/>
</dbReference>
<accession>A0A1H4A2V5</accession>
<dbReference type="SMART" id="SM00382">
    <property type="entry name" value="AAA"/>
    <property type="match status" value="1"/>
</dbReference>
<dbReference type="Gene3D" id="1.10.8.60">
    <property type="match status" value="1"/>
</dbReference>
<dbReference type="GO" id="GO:0005524">
    <property type="term" value="F:ATP binding"/>
    <property type="evidence" value="ECO:0007669"/>
    <property type="project" value="UniProtKB-KW"/>
</dbReference>
<keyword evidence="3" id="KW-0805">Transcription regulation</keyword>
<name>A0A1H4A2V5_9BACT</name>
<evidence type="ECO:0000256" key="5">
    <source>
        <dbReference type="ARBA" id="ARBA00023159"/>
    </source>
</evidence>
<dbReference type="InterPro" id="IPR025662">
    <property type="entry name" value="Sigma_54_int_dom_ATP-bd_1"/>
</dbReference>
<dbReference type="AlphaFoldDB" id="A0A1H4A2V5"/>
<feature type="coiled-coil region" evidence="7">
    <location>
        <begin position="167"/>
        <end position="194"/>
    </location>
</feature>
<dbReference type="SUPFAM" id="SSF55781">
    <property type="entry name" value="GAF domain-like"/>
    <property type="match status" value="1"/>
</dbReference>
<dbReference type="InterPro" id="IPR003018">
    <property type="entry name" value="GAF"/>
</dbReference>
<dbReference type="Gene3D" id="3.40.50.300">
    <property type="entry name" value="P-loop containing nucleotide triphosphate hydrolases"/>
    <property type="match status" value="1"/>
</dbReference>
<evidence type="ECO:0000256" key="3">
    <source>
        <dbReference type="ARBA" id="ARBA00023015"/>
    </source>
</evidence>
<dbReference type="Pfam" id="PF13185">
    <property type="entry name" value="GAF_2"/>
    <property type="match status" value="1"/>
</dbReference>
<organism evidence="9 10">
    <name type="scientific">Desulfuromusa kysingii</name>
    <dbReference type="NCBI Taxonomy" id="37625"/>
    <lineage>
        <taxon>Bacteria</taxon>
        <taxon>Pseudomonadati</taxon>
        <taxon>Thermodesulfobacteriota</taxon>
        <taxon>Desulfuromonadia</taxon>
        <taxon>Desulfuromonadales</taxon>
        <taxon>Geopsychrobacteraceae</taxon>
        <taxon>Desulfuromusa</taxon>
    </lineage>
</organism>
<dbReference type="SUPFAM" id="SSF52540">
    <property type="entry name" value="P-loop containing nucleoside triphosphate hydrolases"/>
    <property type="match status" value="1"/>
</dbReference>
<dbReference type="PROSITE" id="PS00675">
    <property type="entry name" value="SIGMA54_INTERACT_1"/>
    <property type="match status" value="1"/>
</dbReference>
<dbReference type="PROSITE" id="PS50045">
    <property type="entry name" value="SIGMA54_INTERACT_4"/>
    <property type="match status" value="1"/>
</dbReference>
<keyword evidence="2" id="KW-0067">ATP-binding</keyword>
<dbReference type="PANTHER" id="PTHR32071:SF117">
    <property type="entry name" value="PTS-DEPENDENT DIHYDROXYACETONE KINASE OPERON REGULATORY PROTEIN-RELATED"/>
    <property type="match status" value="1"/>
</dbReference>
<evidence type="ECO:0000256" key="1">
    <source>
        <dbReference type="ARBA" id="ARBA00022741"/>
    </source>
</evidence>
<dbReference type="Gene3D" id="1.10.10.60">
    <property type="entry name" value="Homeodomain-like"/>
    <property type="match status" value="1"/>
</dbReference>
<evidence type="ECO:0000313" key="9">
    <source>
        <dbReference type="EMBL" id="SEA30296.1"/>
    </source>
</evidence>
<evidence type="ECO:0000256" key="2">
    <source>
        <dbReference type="ARBA" id="ARBA00022840"/>
    </source>
</evidence>
<dbReference type="CDD" id="cd00009">
    <property type="entry name" value="AAA"/>
    <property type="match status" value="1"/>
</dbReference>
<dbReference type="Proteomes" id="UP000199409">
    <property type="component" value="Unassembled WGS sequence"/>
</dbReference>
<evidence type="ECO:0000256" key="6">
    <source>
        <dbReference type="ARBA" id="ARBA00023163"/>
    </source>
</evidence>
<dbReference type="PANTHER" id="PTHR32071">
    <property type="entry name" value="TRANSCRIPTIONAL REGULATORY PROTEIN"/>
    <property type="match status" value="1"/>
</dbReference>
<sequence length="516" mass="58312">MEQSYDKDVFFKEITLRICSSLSSQTALLRVYNFLQDWMKLNEMYFVMLDPELRSLRTIAHILEGEIFPNASPILLSEELWNWVRGSSEPIIMNPDRYPVVNTLGPLVGLNPEKMTDLIIPLRIDGDRVGHLALRSYVPNSYTEEHLNLLSSVTQPFALALGNALAHEEALRLKDLIQDEKEFLQQEMTNEKREATSEFIKENVGLREINKQIQQVAPFANTILILGETGTGKEVIANAIHYSSPRKNGPYIKVNCGAIPDELIDNELFGHEKGAFTGATQAQRGRFERASGGTIFLDEIGDLPLHAQARLLRVLQNHEVVRVGGGSPIKIDIRVIAATHRDLDKMVEENLFRSDLLFRLNVFPILIPPLRQRKEDIPEMVKYLVARKQKELGITTVPVVEPEALEKLKDYSWPGNCRELENVIESELIRNRGESCMTFDALNCYKQLGQATCEISTPISPRSHKLDDIISAHIQEVLERTKGQVHGEGGAAEILGINPSTLRSRIHKLGIRYKKV</sequence>
<evidence type="ECO:0000256" key="7">
    <source>
        <dbReference type="SAM" id="Coils"/>
    </source>
</evidence>
<dbReference type="InterPro" id="IPR027417">
    <property type="entry name" value="P-loop_NTPase"/>
</dbReference>
<keyword evidence="4 9" id="KW-0238">DNA-binding</keyword>
<evidence type="ECO:0000259" key="8">
    <source>
        <dbReference type="PROSITE" id="PS50045"/>
    </source>
</evidence>
<reference evidence="9 10" key="1">
    <citation type="submission" date="2016-10" db="EMBL/GenBank/DDBJ databases">
        <authorList>
            <person name="de Groot N.N."/>
        </authorList>
    </citation>
    <scope>NUCLEOTIDE SEQUENCE [LARGE SCALE GENOMIC DNA]</scope>
    <source>
        <strain evidence="9 10">DSM 7343</strain>
    </source>
</reference>
<dbReference type="EMBL" id="FNQN01000004">
    <property type="protein sequence ID" value="SEA30296.1"/>
    <property type="molecule type" value="Genomic_DNA"/>
</dbReference>
<gene>
    <name evidence="9" type="ORF">SAMN05660420_01779</name>
</gene>
<dbReference type="InterPro" id="IPR029016">
    <property type="entry name" value="GAF-like_dom_sf"/>
</dbReference>
<keyword evidence="7" id="KW-0175">Coiled coil</keyword>
<dbReference type="InterPro" id="IPR058031">
    <property type="entry name" value="AAA_lid_NorR"/>
</dbReference>
<dbReference type="Pfam" id="PF00158">
    <property type="entry name" value="Sigma54_activat"/>
    <property type="match status" value="1"/>
</dbReference>
<keyword evidence="10" id="KW-1185">Reference proteome</keyword>
<dbReference type="RefSeq" id="WP_092346962.1">
    <property type="nucleotide sequence ID" value="NZ_FNQN01000004.1"/>
</dbReference>
<dbReference type="GO" id="GO:0006355">
    <property type="term" value="P:regulation of DNA-templated transcription"/>
    <property type="evidence" value="ECO:0007669"/>
    <property type="project" value="InterPro"/>
</dbReference>
<evidence type="ECO:0000256" key="4">
    <source>
        <dbReference type="ARBA" id="ARBA00023125"/>
    </source>
</evidence>
<dbReference type="InterPro" id="IPR002078">
    <property type="entry name" value="Sigma_54_int"/>
</dbReference>
<dbReference type="InterPro" id="IPR003593">
    <property type="entry name" value="AAA+_ATPase"/>
</dbReference>
<feature type="domain" description="Sigma-54 factor interaction" evidence="8">
    <location>
        <begin position="199"/>
        <end position="429"/>
    </location>
</feature>
<dbReference type="STRING" id="37625.SAMN05660420_01779"/>
<keyword evidence="1" id="KW-0547">Nucleotide-binding</keyword>
<dbReference type="Pfam" id="PF25601">
    <property type="entry name" value="AAA_lid_14"/>
    <property type="match status" value="1"/>
</dbReference>
<dbReference type="OrthoDB" id="9814761at2"/>
<keyword evidence="6" id="KW-0804">Transcription</keyword>
<evidence type="ECO:0000313" key="10">
    <source>
        <dbReference type="Proteomes" id="UP000199409"/>
    </source>
</evidence>
<dbReference type="FunFam" id="3.40.50.300:FF:000006">
    <property type="entry name" value="DNA-binding transcriptional regulator NtrC"/>
    <property type="match status" value="1"/>
</dbReference>
<protein>
    <submittedName>
        <fullName evidence="9">Transcriptional regulator containing GAF, AAA-type ATPase, and DNA-binding Fis domains</fullName>
    </submittedName>
</protein>
<dbReference type="Gene3D" id="3.30.450.40">
    <property type="match status" value="1"/>
</dbReference>
<proteinExistence type="predicted"/>
<dbReference type="InterPro" id="IPR025943">
    <property type="entry name" value="Sigma_54_int_dom_ATP-bd_2"/>
</dbReference>
<keyword evidence="5" id="KW-0010">Activator</keyword>